<evidence type="ECO:0000259" key="9">
    <source>
        <dbReference type="Pfam" id="PF16854"/>
    </source>
</evidence>
<evidence type="ECO:0000256" key="6">
    <source>
        <dbReference type="ARBA" id="ARBA00023136"/>
    </source>
</evidence>
<keyword evidence="6" id="KW-0472">Membrane</keyword>
<organism evidence="10 11">
    <name type="scientific">Phakopsora pachyrhizi</name>
    <name type="common">Asian soybean rust disease fungus</name>
    <dbReference type="NCBI Taxonomy" id="170000"/>
    <lineage>
        <taxon>Eukaryota</taxon>
        <taxon>Fungi</taxon>
        <taxon>Dikarya</taxon>
        <taxon>Basidiomycota</taxon>
        <taxon>Pucciniomycotina</taxon>
        <taxon>Pucciniomycetes</taxon>
        <taxon>Pucciniales</taxon>
        <taxon>Phakopsoraceae</taxon>
        <taxon>Phakopsora</taxon>
    </lineage>
</organism>
<gene>
    <name evidence="10" type="ORF">PPACK8108_LOCUS21578</name>
</gene>
<dbReference type="InterPro" id="IPR007234">
    <property type="entry name" value="Vps53_N"/>
</dbReference>
<protein>
    <submittedName>
        <fullName evidence="10">GARP complex subunit Vps53</fullName>
    </submittedName>
</protein>
<comment type="similarity">
    <text evidence="3">Belongs to the VPS53 family.</text>
</comment>
<evidence type="ECO:0000256" key="3">
    <source>
        <dbReference type="ARBA" id="ARBA00008628"/>
    </source>
</evidence>
<feature type="region of interest" description="Disordered" evidence="7">
    <location>
        <begin position="777"/>
        <end position="807"/>
    </location>
</feature>
<dbReference type="GO" id="GO:0005829">
    <property type="term" value="C:cytosol"/>
    <property type="evidence" value="ECO:0007669"/>
    <property type="project" value="GOC"/>
</dbReference>
<dbReference type="EMBL" id="CALTRL010005821">
    <property type="protein sequence ID" value="CAH7686871.1"/>
    <property type="molecule type" value="Genomic_DNA"/>
</dbReference>
<reference evidence="10" key="1">
    <citation type="submission" date="2022-06" db="EMBL/GenBank/DDBJ databases">
        <authorList>
            <consortium name="SYNGENTA / RWTH Aachen University"/>
        </authorList>
    </citation>
    <scope>NUCLEOTIDE SEQUENCE</scope>
</reference>
<keyword evidence="5" id="KW-0333">Golgi apparatus</keyword>
<dbReference type="Pfam" id="PF16854">
    <property type="entry name" value="VPS53_C"/>
    <property type="match status" value="1"/>
</dbReference>
<dbReference type="AlphaFoldDB" id="A0AAV0BHU3"/>
<evidence type="ECO:0000256" key="4">
    <source>
        <dbReference type="ARBA" id="ARBA00022753"/>
    </source>
</evidence>
<evidence type="ECO:0000256" key="5">
    <source>
        <dbReference type="ARBA" id="ARBA00023034"/>
    </source>
</evidence>
<sequence>MQSMSFVLMPKSINNDTRFAFLVEEASVENLPLLQILLRQRILECNQKITLLKSQLDYNCEENGLGESRVEAIQEGIGALLTNLSNIRSSSTETQAVVESITREIRTLDLAKVNIESAVVGLKRFGMLVNAFDQLTRLVKARKYRETANSLQAIQQLAAQLSQLSVSVPRVSALFKELKDIQGLLRRTIMDDFSKAFEERSVVGSKAELADSCLVIDALGDDARDSLIEWYTSFQLREYRRIFSGPSSEAGQLDNISRRYAWFRRMLKSHEEDPSGGGNLFPENWKVGVRLCAQFGEATREDLKSVLAKSGSSLKVDLLLESLQITSMFEREMSQKFGTTYESIAAKSKSANVGAAIPIRTAFEPFLGIFVNAQDSTLSDMFQSFRSSRPKASDFAKVSLDDSPAAIIPSSMELFHFYRSTLDKCASLSNKSPFLNLCEVYKKWLKTYSEDILAATLSSLANSNNLGSSERSSSEFGLGPAEGSRLVRLPIILCACAVLNTAEYCAETSRQLHTKLEESIDKTLKSKVTLEREKDLFRGNISQAILTLLKELEHSCDGGFTAMIRAPWKELEYVSTESQYILHLNGAITAVFDLLKIHVEQKKYLRSICDKAVGILVNKFTQSIIRSRPIPAIGAEQMILDLQALKACLLPLPQLDPETPIPSSYTRYLSKSISKLDTLLKVIMTPEDPAEDFVKHYLLLIPCQSFSDFQKVLDLKGVRKQDQNTLLDVFLAMTSSQPDLTDSSFLSALDMNPDTPASTSKAGSLLQFSGLSRDPSSIGIGGDAAGPQSNSQSPEQTESGGSRALSDFKRIGKRIGIGLRFSRDA</sequence>
<feature type="compositionally biased region" description="Polar residues" evidence="7">
    <location>
        <begin position="787"/>
        <end position="800"/>
    </location>
</feature>
<evidence type="ECO:0000256" key="1">
    <source>
        <dbReference type="ARBA" id="ARBA00004150"/>
    </source>
</evidence>
<dbReference type="Gene3D" id="1.10.357.110">
    <property type="entry name" value="Vacuolar protein sorting-associated protein 53, C-terminus"/>
    <property type="match status" value="1"/>
</dbReference>
<keyword evidence="11" id="KW-1185">Reference proteome</keyword>
<dbReference type="GO" id="GO:0000938">
    <property type="term" value="C:GARP complex"/>
    <property type="evidence" value="ECO:0007669"/>
    <property type="project" value="InterPro"/>
</dbReference>
<dbReference type="PANTHER" id="PTHR12820:SF0">
    <property type="entry name" value="VACUOLAR PROTEIN SORTING-ASSOCIATED PROTEIN 53 HOMOLOG"/>
    <property type="match status" value="1"/>
</dbReference>
<evidence type="ECO:0000259" key="8">
    <source>
        <dbReference type="Pfam" id="PF04100"/>
    </source>
</evidence>
<dbReference type="Proteomes" id="UP001153365">
    <property type="component" value="Unassembled WGS sequence"/>
</dbReference>
<feature type="domain" description="Vps53 N-terminal" evidence="8">
    <location>
        <begin position="22"/>
        <end position="387"/>
    </location>
</feature>
<dbReference type="GO" id="GO:0042147">
    <property type="term" value="P:retrograde transport, endosome to Golgi"/>
    <property type="evidence" value="ECO:0007669"/>
    <property type="project" value="InterPro"/>
</dbReference>
<dbReference type="GO" id="GO:0010008">
    <property type="term" value="C:endosome membrane"/>
    <property type="evidence" value="ECO:0007669"/>
    <property type="project" value="UniProtKB-SubCell"/>
</dbReference>
<dbReference type="InterPro" id="IPR031745">
    <property type="entry name" value="Vps53_C"/>
</dbReference>
<evidence type="ECO:0000313" key="11">
    <source>
        <dbReference type="Proteomes" id="UP001153365"/>
    </source>
</evidence>
<evidence type="ECO:0000313" key="10">
    <source>
        <dbReference type="EMBL" id="CAH7686871.1"/>
    </source>
</evidence>
<keyword evidence="4" id="KW-0967">Endosome</keyword>
<proteinExistence type="inferred from homology"/>
<evidence type="ECO:0000256" key="7">
    <source>
        <dbReference type="SAM" id="MobiDB-lite"/>
    </source>
</evidence>
<name>A0AAV0BHU3_PHAPC</name>
<comment type="subcellular location">
    <subcellularLocation>
        <location evidence="2">Endosome membrane</location>
        <topology evidence="2">Peripheral membrane protein</topology>
    </subcellularLocation>
    <subcellularLocation>
        <location evidence="1">Golgi apparatus</location>
        <location evidence="1">trans-Golgi network membrane</location>
        <topology evidence="1">Peripheral membrane protein</topology>
    </subcellularLocation>
</comment>
<comment type="caution">
    <text evidence="10">The sequence shown here is derived from an EMBL/GenBank/DDBJ whole genome shotgun (WGS) entry which is preliminary data.</text>
</comment>
<dbReference type="InterPro" id="IPR039766">
    <property type="entry name" value="Vps53"/>
</dbReference>
<evidence type="ECO:0000256" key="2">
    <source>
        <dbReference type="ARBA" id="ARBA00004481"/>
    </source>
</evidence>
<dbReference type="InterPro" id="IPR038260">
    <property type="entry name" value="Vps53_C_sf"/>
</dbReference>
<dbReference type="PANTHER" id="PTHR12820">
    <property type="entry name" value="VACUOLAR SORTING PROTEIN 53"/>
    <property type="match status" value="1"/>
</dbReference>
<accession>A0AAV0BHU3</accession>
<dbReference type="Pfam" id="PF04100">
    <property type="entry name" value="Vps53_N"/>
    <property type="match status" value="1"/>
</dbReference>
<feature type="domain" description="Vps53 C-terminal" evidence="9">
    <location>
        <begin position="636"/>
        <end position="718"/>
    </location>
</feature>